<evidence type="ECO:0000313" key="2">
    <source>
        <dbReference type="WBParaSite" id="Hba_05538"/>
    </source>
</evidence>
<organism evidence="1 2">
    <name type="scientific">Heterorhabditis bacteriophora</name>
    <name type="common">Entomopathogenic nematode worm</name>
    <dbReference type="NCBI Taxonomy" id="37862"/>
    <lineage>
        <taxon>Eukaryota</taxon>
        <taxon>Metazoa</taxon>
        <taxon>Ecdysozoa</taxon>
        <taxon>Nematoda</taxon>
        <taxon>Chromadorea</taxon>
        <taxon>Rhabditida</taxon>
        <taxon>Rhabditina</taxon>
        <taxon>Rhabditomorpha</taxon>
        <taxon>Strongyloidea</taxon>
        <taxon>Heterorhabditidae</taxon>
        <taxon>Heterorhabditis</taxon>
    </lineage>
</organism>
<reference evidence="2" key="1">
    <citation type="submission" date="2016-11" db="UniProtKB">
        <authorList>
            <consortium name="WormBaseParasite"/>
        </authorList>
    </citation>
    <scope>IDENTIFICATION</scope>
</reference>
<dbReference type="Pfam" id="PF05380">
    <property type="entry name" value="Peptidase_A17"/>
    <property type="match status" value="1"/>
</dbReference>
<dbReference type="AlphaFoldDB" id="A0A1I7WKH4"/>
<accession>A0A1I7WKH4</accession>
<dbReference type="Proteomes" id="UP000095283">
    <property type="component" value="Unplaced"/>
</dbReference>
<evidence type="ECO:0000313" key="1">
    <source>
        <dbReference type="Proteomes" id="UP000095283"/>
    </source>
</evidence>
<keyword evidence="1" id="KW-1185">Reference proteome</keyword>
<proteinExistence type="predicted"/>
<dbReference type="InterPro" id="IPR008042">
    <property type="entry name" value="Retrotrans_Pao"/>
</dbReference>
<sequence>MLIRRENYFNYLLLVKRRYPGILNMTITKQTALTKRSVISQIHGVYDPIGTVAPLLVNHKQLFCKSLKWDEPLNEELVKEWNIISENIQEK</sequence>
<dbReference type="WBParaSite" id="Hba_05538">
    <property type="protein sequence ID" value="Hba_05538"/>
    <property type="gene ID" value="Hba_05538"/>
</dbReference>
<name>A0A1I7WKH4_HETBA</name>
<protein>
    <submittedName>
        <fullName evidence="2">DUF4160 domain-containing protein</fullName>
    </submittedName>
</protein>